<proteinExistence type="predicted"/>
<reference evidence="2 3" key="1">
    <citation type="submission" date="2020-05" db="EMBL/GenBank/DDBJ databases">
        <authorList>
            <person name="Mo P."/>
        </authorList>
    </citation>
    <scope>NUCLEOTIDE SEQUENCE [LARGE SCALE GENOMIC DNA]</scope>
    <source>
        <strain evidence="2 3">Gen01</strain>
    </source>
</reference>
<protein>
    <submittedName>
        <fullName evidence="2">Uncharacterized protein</fullName>
    </submittedName>
</protein>
<dbReference type="RefSeq" id="WP_172155071.1">
    <property type="nucleotide sequence ID" value="NZ_CP053564.1"/>
</dbReference>
<evidence type="ECO:0000313" key="2">
    <source>
        <dbReference type="EMBL" id="QJY45243.1"/>
    </source>
</evidence>
<evidence type="ECO:0000313" key="3">
    <source>
        <dbReference type="Proteomes" id="UP000505377"/>
    </source>
</evidence>
<gene>
    <name evidence="2" type="ORF">HOP40_04885</name>
</gene>
<accession>A0A6M6JDQ8</accession>
<name>A0A6M6JDQ8_9PSEU</name>
<dbReference type="EMBL" id="CP053564">
    <property type="protein sequence ID" value="QJY45243.1"/>
    <property type="molecule type" value="Genomic_DNA"/>
</dbReference>
<evidence type="ECO:0000256" key="1">
    <source>
        <dbReference type="SAM" id="MobiDB-lite"/>
    </source>
</evidence>
<dbReference type="Proteomes" id="UP000505377">
    <property type="component" value="Chromosome"/>
</dbReference>
<feature type="region of interest" description="Disordered" evidence="1">
    <location>
        <begin position="1"/>
        <end position="69"/>
    </location>
</feature>
<dbReference type="KEGG" id="pbro:HOP40_04885"/>
<organism evidence="2 3">
    <name type="scientific">Pseudonocardia broussonetiae</name>
    <dbReference type="NCBI Taxonomy" id="2736640"/>
    <lineage>
        <taxon>Bacteria</taxon>
        <taxon>Bacillati</taxon>
        <taxon>Actinomycetota</taxon>
        <taxon>Actinomycetes</taxon>
        <taxon>Pseudonocardiales</taxon>
        <taxon>Pseudonocardiaceae</taxon>
        <taxon>Pseudonocardia</taxon>
    </lineage>
</organism>
<dbReference type="AlphaFoldDB" id="A0A6M6JDQ8"/>
<keyword evidence="3" id="KW-1185">Reference proteome</keyword>
<sequence length="69" mass="7283">MTVPEDLSEQAHTRAEPLPEERAAETGGEDREAEAASILADSEERVAEATEGNAPGDAADENRTSEETA</sequence>
<feature type="compositionally biased region" description="Basic and acidic residues" evidence="1">
    <location>
        <begin position="9"/>
        <end position="34"/>
    </location>
</feature>
<feature type="compositionally biased region" description="Basic and acidic residues" evidence="1">
    <location>
        <begin position="60"/>
        <end position="69"/>
    </location>
</feature>